<dbReference type="InterPro" id="IPR036259">
    <property type="entry name" value="MFS_trans_sf"/>
</dbReference>
<name>A0A1G4IY16_9SACH</name>
<feature type="domain" description="Nodulin-like" evidence="7">
    <location>
        <begin position="12"/>
        <end position="197"/>
    </location>
</feature>
<comment type="subcellular location">
    <subcellularLocation>
        <location evidence="1">Membrane</location>
        <topology evidence="1">Multi-pass membrane protein</topology>
    </subcellularLocation>
</comment>
<evidence type="ECO:0000256" key="4">
    <source>
        <dbReference type="ARBA" id="ARBA00023136"/>
    </source>
</evidence>
<feature type="transmembrane region" description="Helical" evidence="6">
    <location>
        <begin position="167"/>
        <end position="190"/>
    </location>
</feature>
<feature type="transmembrane region" description="Helical" evidence="6">
    <location>
        <begin position="7"/>
        <end position="28"/>
    </location>
</feature>
<feature type="transmembrane region" description="Helical" evidence="6">
    <location>
        <begin position="596"/>
        <end position="613"/>
    </location>
</feature>
<sequence length="639" mass="69732">MAPSKTQLLGCFIGSNLVALGAGTPYLFSFYAPQLLERCKIPISQSSTLSFSMTIGSGALGFLAGIIIDKNPQASCGLGAFCTFLAYGILRWCYIRGESSLWIISVALVLVGFGSVSGFYASVKCCTTNFPKHRGTAGAFPVSLYALAGLLYSSICAWLFQDRVDEVFTFLMVVCSCLILVGCFTLRILVTHRKIHKRANSSVSSEGSSSLNLALADAASNASQLPQPINISGSRSSKRDSRDSFGNYRSLMKRSMSRISNSDDSLLSFGSVNKNNNSYVWAKELPGSLSFWGWGKARPSDSNISFSSADGIPSSSQQDYTGPSSVPVSLPETPNPRALVQSDRRDSLLKQSSSTQAPIIQEEMEPATEPFIAEQEIKKSFRDNHIYQTVTQPKFMAYYLILATLQGIGQTYIYSVGFVVEALVHSNPDAKVNIKAIQSLQVSIISIMSFAGRICSGPVSDLLVKRLRAQREWCILVACALMFYGSQQLISDISSVTKSESTQNIFFIKNVSITSFIFGFAFGITFGTFPAIIADQFGTEGFSTIWGLCTTGGIISVKLFSALFANDLSENTSPNDSVCDKGSLCYSYTFDIVKKFAILVALMNLVLITIRYYKKTMKARQLKHNGVFILDEDDDSLEE</sequence>
<evidence type="ECO:0000256" key="5">
    <source>
        <dbReference type="SAM" id="MobiDB-lite"/>
    </source>
</evidence>
<accession>A0A1G4IY16</accession>
<feature type="region of interest" description="Disordered" evidence="5">
    <location>
        <begin position="305"/>
        <end position="355"/>
    </location>
</feature>
<evidence type="ECO:0000256" key="2">
    <source>
        <dbReference type="ARBA" id="ARBA00022692"/>
    </source>
</evidence>
<dbReference type="AlphaFoldDB" id="A0A1G4IY16"/>
<evidence type="ECO:0000313" key="9">
    <source>
        <dbReference type="Proteomes" id="UP000190274"/>
    </source>
</evidence>
<evidence type="ECO:0000256" key="3">
    <source>
        <dbReference type="ARBA" id="ARBA00022989"/>
    </source>
</evidence>
<reference evidence="9" key="1">
    <citation type="submission" date="2016-03" db="EMBL/GenBank/DDBJ databases">
        <authorList>
            <person name="Devillers H."/>
        </authorList>
    </citation>
    <scope>NUCLEOTIDE SEQUENCE [LARGE SCALE GENOMIC DNA]</scope>
</reference>
<organism evidence="8 9">
    <name type="scientific">Lachancea dasiensis</name>
    <dbReference type="NCBI Taxonomy" id="1072105"/>
    <lineage>
        <taxon>Eukaryota</taxon>
        <taxon>Fungi</taxon>
        <taxon>Dikarya</taxon>
        <taxon>Ascomycota</taxon>
        <taxon>Saccharomycotina</taxon>
        <taxon>Saccharomycetes</taxon>
        <taxon>Saccharomycetales</taxon>
        <taxon>Saccharomycetaceae</taxon>
        <taxon>Lachancea</taxon>
    </lineage>
</organism>
<feature type="transmembrane region" description="Helical" evidence="6">
    <location>
        <begin position="397"/>
        <end position="420"/>
    </location>
</feature>
<evidence type="ECO:0000256" key="1">
    <source>
        <dbReference type="ARBA" id="ARBA00004141"/>
    </source>
</evidence>
<dbReference type="GO" id="GO:0000329">
    <property type="term" value="C:fungal-type vacuole membrane"/>
    <property type="evidence" value="ECO:0007669"/>
    <property type="project" value="TreeGrafter"/>
</dbReference>
<gene>
    <name evidence="8" type="ORF">LADA_0C02630G</name>
</gene>
<dbReference type="Pfam" id="PF06813">
    <property type="entry name" value="Nodulin-like"/>
    <property type="match status" value="1"/>
</dbReference>
<dbReference type="PANTHER" id="PTHR21576">
    <property type="entry name" value="UNCHARACTERIZED NODULIN-LIKE PROTEIN"/>
    <property type="match status" value="1"/>
</dbReference>
<dbReference type="STRING" id="1266660.A0A1G4IY16"/>
<keyword evidence="9" id="KW-1185">Reference proteome</keyword>
<feature type="compositionally biased region" description="Polar residues" evidence="5">
    <location>
        <begin position="305"/>
        <end position="327"/>
    </location>
</feature>
<keyword evidence="3 6" id="KW-1133">Transmembrane helix</keyword>
<feature type="transmembrane region" description="Helical" evidence="6">
    <location>
        <begin position="101"/>
        <end position="121"/>
    </location>
</feature>
<feature type="transmembrane region" description="Helical" evidence="6">
    <location>
        <begin position="432"/>
        <end position="452"/>
    </location>
</feature>
<feature type="transmembrane region" description="Helical" evidence="6">
    <location>
        <begin position="75"/>
        <end position="95"/>
    </location>
</feature>
<evidence type="ECO:0000256" key="6">
    <source>
        <dbReference type="SAM" id="Phobius"/>
    </source>
</evidence>
<feature type="transmembrane region" description="Helical" evidence="6">
    <location>
        <begin position="142"/>
        <end position="161"/>
    </location>
</feature>
<feature type="transmembrane region" description="Helical" evidence="6">
    <location>
        <begin position="545"/>
        <end position="565"/>
    </location>
</feature>
<keyword evidence="2 6" id="KW-0812">Transmembrane</keyword>
<feature type="transmembrane region" description="Helical" evidence="6">
    <location>
        <begin position="511"/>
        <end position="533"/>
    </location>
</feature>
<dbReference type="InterPro" id="IPR010658">
    <property type="entry name" value="Nodulin-like"/>
</dbReference>
<evidence type="ECO:0000313" key="8">
    <source>
        <dbReference type="EMBL" id="SCU82040.1"/>
    </source>
</evidence>
<dbReference type="PANTHER" id="PTHR21576:SF166">
    <property type="entry name" value="ADR278WP"/>
    <property type="match status" value="1"/>
</dbReference>
<feature type="transmembrane region" description="Helical" evidence="6">
    <location>
        <begin position="473"/>
        <end position="491"/>
    </location>
</feature>
<dbReference type="Proteomes" id="UP000190274">
    <property type="component" value="Chromosome C"/>
</dbReference>
<feature type="transmembrane region" description="Helical" evidence="6">
    <location>
        <begin position="48"/>
        <end position="68"/>
    </location>
</feature>
<evidence type="ECO:0000259" key="7">
    <source>
        <dbReference type="Pfam" id="PF06813"/>
    </source>
</evidence>
<protein>
    <submittedName>
        <fullName evidence="8">LADA_0C02630g1_1</fullName>
    </submittedName>
</protein>
<proteinExistence type="predicted"/>
<keyword evidence="4 6" id="KW-0472">Membrane</keyword>
<dbReference type="EMBL" id="LT598459">
    <property type="protein sequence ID" value="SCU82040.1"/>
    <property type="molecule type" value="Genomic_DNA"/>
</dbReference>
<dbReference type="OrthoDB" id="410267at2759"/>
<dbReference type="Gene3D" id="1.20.1250.20">
    <property type="entry name" value="MFS general substrate transporter like domains"/>
    <property type="match status" value="2"/>
</dbReference>
<dbReference type="SUPFAM" id="SSF103473">
    <property type="entry name" value="MFS general substrate transporter"/>
    <property type="match status" value="2"/>
</dbReference>